<organism evidence="2 3">
    <name type="scientific">Corynebacterium suranareeae</name>
    <dbReference type="NCBI Taxonomy" id="2506452"/>
    <lineage>
        <taxon>Bacteria</taxon>
        <taxon>Bacillati</taxon>
        <taxon>Actinomycetota</taxon>
        <taxon>Actinomycetes</taxon>
        <taxon>Mycobacteriales</taxon>
        <taxon>Corynebacteriaceae</taxon>
        <taxon>Corynebacterium</taxon>
    </lineage>
</organism>
<evidence type="ECO:0008006" key="4">
    <source>
        <dbReference type="Google" id="ProtNLM"/>
    </source>
</evidence>
<protein>
    <recommendedName>
        <fullName evidence="4">Secreted protein</fullName>
    </recommendedName>
</protein>
<keyword evidence="3" id="KW-1185">Reference proteome</keyword>
<dbReference type="KEGG" id="csur:N24_2358"/>
<keyword evidence="1" id="KW-0732">Signal</keyword>
<dbReference type="Proteomes" id="UP000218244">
    <property type="component" value="Chromosome"/>
</dbReference>
<accession>A0A160PV98</accession>
<feature type="signal peptide" evidence="1">
    <location>
        <begin position="1"/>
        <end position="26"/>
    </location>
</feature>
<dbReference type="EMBL" id="AP017369">
    <property type="protein sequence ID" value="BAU96620.1"/>
    <property type="molecule type" value="Genomic_DNA"/>
</dbReference>
<sequence length="175" mass="19030">MQDMKRKMVATALATALLLGSAPSHASNASQTEPSTVAESVALDPTKEIKVSTPDLWADIEAKPGDVVRIPYLGNHIYNDLKVKAAEPFQDFRALIQLDNSIVVAVPKNLNGVASVAPVFTVSDSYGELDTFTITVTVEPTRPSDEESRSALFDVISQIAYRMPHLPFVAELLKY</sequence>
<reference evidence="2 3" key="1">
    <citation type="submission" date="2016-02" db="EMBL/GenBank/DDBJ databases">
        <title>Corynebacterium glutamicum N24 whole genome sequencing project.</title>
        <authorList>
            <person name="Matsutani M."/>
            <person name="Nangtapong N."/>
            <person name="Yakushi T."/>
            <person name="Matsushita K."/>
        </authorList>
    </citation>
    <scope>NUCLEOTIDE SEQUENCE [LARGE SCALE GENOMIC DNA]</scope>
    <source>
        <strain evidence="2 3">N24</strain>
    </source>
</reference>
<feature type="chain" id="PRO_5039603196" description="Secreted protein" evidence="1">
    <location>
        <begin position="27"/>
        <end position="175"/>
    </location>
</feature>
<proteinExistence type="predicted"/>
<evidence type="ECO:0000313" key="2">
    <source>
        <dbReference type="EMBL" id="BAU96620.1"/>
    </source>
</evidence>
<dbReference type="AlphaFoldDB" id="A0A160PV98"/>
<evidence type="ECO:0000313" key="3">
    <source>
        <dbReference type="Proteomes" id="UP000218244"/>
    </source>
</evidence>
<gene>
    <name evidence="2" type="ORF">N24_2358</name>
</gene>
<evidence type="ECO:0000256" key="1">
    <source>
        <dbReference type="SAM" id="SignalP"/>
    </source>
</evidence>
<name>A0A160PV98_9CORY</name>